<organism evidence="5 6">
    <name type="scientific">Frankia nepalensis</name>
    <dbReference type="NCBI Taxonomy" id="1836974"/>
    <lineage>
        <taxon>Bacteria</taxon>
        <taxon>Bacillati</taxon>
        <taxon>Actinomycetota</taxon>
        <taxon>Actinomycetes</taxon>
        <taxon>Frankiales</taxon>
        <taxon>Frankiaceae</taxon>
        <taxon>Frankia</taxon>
    </lineage>
</organism>
<dbReference type="InterPro" id="IPR028081">
    <property type="entry name" value="Leu-bd"/>
</dbReference>
<evidence type="ECO:0000256" key="3">
    <source>
        <dbReference type="SAM" id="SignalP"/>
    </source>
</evidence>
<dbReference type="PANTHER" id="PTHR30483">
    <property type="entry name" value="LEUCINE-SPECIFIC-BINDING PROTEIN"/>
    <property type="match status" value="1"/>
</dbReference>
<dbReference type="SUPFAM" id="SSF53822">
    <property type="entry name" value="Periplasmic binding protein-like I"/>
    <property type="match status" value="1"/>
</dbReference>
<gene>
    <name evidence="5" type="ORF">I7412_40390</name>
</gene>
<evidence type="ECO:0000313" key="5">
    <source>
        <dbReference type="EMBL" id="MBL7633308.1"/>
    </source>
</evidence>
<protein>
    <submittedName>
        <fullName evidence="5">ABC transporter substrate-binding protein</fullName>
    </submittedName>
</protein>
<dbReference type="EMBL" id="JAEACQ010000379">
    <property type="protein sequence ID" value="MBL7633308.1"/>
    <property type="molecule type" value="Genomic_DNA"/>
</dbReference>
<accession>A0A937RUZ2</accession>
<feature type="domain" description="Leucine-binding protein" evidence="4">
    <location>
        <begin position="53"/>
        <end position="398"/>
    </location>
</feature>
<dbReference type="Gene3D" id="3.40.50.2300">
    <property type="match status" value="2"/>
</dbReference>
<feature type="signal peptide" evidence="3">
    <location>
        <begin position="1"/>
        <end position="23"/>
    </location>
</feature>
<feature type="chain" id="PRO_5038823365" evidence="3">
    <location>
        <begin position="24"/>
        <end position="427"/>
    </location>
</feature>
<dbReference type="PROSITE" id="PS51257">
    <property type="entry name" value="PROKAR_LIPOPROTEIN"/>
    <property type="match status" value="1"/>
</dbReference>
<reference evidence="5" key="1">
    <citation type="submission" date="2020-12" db="EMBL/GenBank/DDBJ databases">
        <title>Genomic characterization of non-nitrogen-fixing Frankia strains.</title>
        <authorList>
            <person name="Carlos-Shanley C."/>
            <person name="Guerra T."/>
            <person name="Hahn D."/>
        </authorList>
    </citation>
    <scope>NUCLEOTIDE SEQUENCE</scope>
    <source>
        <strain evidence="5">CN6</strain>
    </source>
</reference>
<evidence type="ECO:0000313" key="6">
    <source>
        <dbReference type="Proteomes" id="UP000604475"/>
    </source>
</evidence>
<evidence type="ECO:0000259" key="4">
    <source>
        <dbReference type="Pfam" id="PF13458"/>
    </source>
</evidence>
<dbReference type="Pfam" id="PF13458">
    <property type="entry name" value="Peripla_BP_6"/>
    <property type="match status" value="1"/>
</dbReference>
<dbReference type="InterPro" id="IPR051010">
    <property type="entry name" value="BCAA_transport"/>
</dbReference>
<keyword evidence="2 3" id="KW-0732">Signal</keyword>
<proteinExistence type="inferred from homology"/>
<dbReference type="CDD" id="cd06341">
    <property type="entry name" value="PBP1_ABC_ligand_binding-like"/>
    <property type="match status" value="1"/>
</dbReference>
<keyword evidence="6" id="KW-1185">Reference proteome</keyword>
<dbReference type="InterPro" id="IPR028082">
    <property type="entry name" value="Peripla_BP_I"/>
</dbReference>
<evidence type="ECO:0000256" key="1">
    <source>
        <dbReference type="ARBA" id="ARBA00010062"/>
    </source>
</evidence>
<dbReference type="RefSeq" id="WP_203001625.1">
    <property type="nucleotide sequence ID" value="NZ_JADWYU010000205.1"/>
</dbReference>
<comment type="caution">
    <text evidence="5">The sequence shown here is derived from an EMBL/GenBank/DDBJ whole genome shotgun (WGS) entry which is preliminary data.</text>
</comment>
<comment type="similarity">
    <text evidence="1">Belongs to the leucine-binding protein family.</text>
</comment>
<name>A0A937RUZ2_9ACTN</name>
<dbReference type="Proteomes" id="UP000604475">
    <property type="component" value="Unassembled WGS sequence"/>
</dbReference>
<sequence length="427" mass="45022">MSLPVQKRLVRGAALAASASTLAMGLAACGQAGSGTAGGVSCDASAPGVTEKEIKLGLTWSDTGDGAASLAAFRGGIDARLGLANEEEGGIFGRKITYAWRDDQADQQVNARVARELVDDEGVFGMMMAPGGSGGSIEWLAEQNVPVTGMGSDPGWENRGNMFSFYYLGEGANTAWGKLIRELGGTRAAVIAISGSKSNSDFNRQLAASLLESGVEIVKTYNIAEAITNYEAIADQIKANRIDTLTGTFLPAMAVNLLPALRERGIELKAPVLPLGYDDKLLHNDGASLRNAVIVNQIKPWQANTPEQRAFLEAMNAYAPQIQPATTDIGVDGYVAADLFLKGLELAGECPTRESFIAALRAVTTYDGGGLIPRPVDLTTNYKEPNSCYSIVRVTPDGTAFAPLFDAKPLCGDPITPERMNQLLGTA</sequence>
<dbReference type="PANTHER" id="PTHR30483:SF6">
    <property type="entry name" value="PERIPLASMIC BINDING PROTEIN OF ABC TRANSPORTER FOR NATURAL AMINO ACIDS"/>
    <property type="match status" value="1"/>
</dbReference>
<evidence type="ECO:0000256" key="2">
    <source>
        <dbReference type="ARBA" id="ARBA00022729"/>
    </source>
</evidence>
<dbReference type="AlphaFoldDB" id="A0A937RUZ2"/>